<dbReference type="PANTHER" id="PTHR30069:SF29">
    <property type="entry name" value="HEMOGLOBIN AND HEMOGLOBIN-HAPTOGLOBIN-BINDING PROTEIN 1-RELATED"/>
    <property type="match status" value="1"/>
</dbReference>
<dbReference type="GO" id="GO:0015344">
    <property type="term" value="F:siderophore uptake transmembrane transporter activity"/>
    <property type="evidence" value="ECO:0007669"/>
    <property type="project" value="TreeGrafter"/>
</dbReference>
<keyword evidence="5 12" id="KW-0732">Signal</keyword>
<evidence type="ECO:0000256" key="2">
    <source>
        <dbReference type="ARBA" id="ARBA00022448"/>
    </source>
</evidence>
<dbReference type="InterPro" id="IPR008969">
    <property type="entry name" value="CarboxyPept-like_regulatory"/>
</dbReference>
<dbReference type="InterPro" id="IPR000531">
    <property type="entry name" value="Beta-barrel_TonB"/>
</dbReference>
<keyword evidence="4 10" id="KW-0812">Transmembrane</keyword>
<dbReference type="InterPro" id="IPR039426">
    <property type="entry name" value="TonB-dep_rcpt-like"/>
</dbReference>
<keyword evidence="7 10" id="KW-0472">Membrane</keyword>
<dbReference type="GO" id="GO:0009279">
    <property type="term" value="C:cell outer membrane"/>
    <property type="evidence" value="ECO:0007669"/>
    <property type="project" value="UniProtKB-SubCell"/>
</dbReference>
<evidence type="ECO:0000256" key="6">
    <source>
        <dbReference type="ARBA" id="ARBA00023077"/>
    </source>
</evidence>
<evidence type="ECO:0000259" key="13">
    <source>
        <dbReference type="Pfam" id="PF00593"/>
    </source>
</evidence>
<keyword evidence="3 10" id="KW-1134">Transmembrane beta strand</keyword>
<feature type="chain" id="PRO_5038046699" evidence="12">
    <location>
        <begin position="24"/>
        <end position="989"/>
    </location>
</feature>
<dbReference type="Pfam" id="PF13715">
    <property type="entry name" value="CarbopepD_reg_2"/>
    <property type="match status" value="1"/>
</dbReference>
<keyword evidence="16" id="KW-1185">Reference proteome</keyword>
<gene>
    <name evidence="15" type="ORF">H8S84_11675</name>
</gene>
<evidence type="ECO:0000256" key="5">
    <source>
        <dbReference type="ARBA" id="ARBA00022729"/>
    </source>
</evidence>
<dbReference type="Gene3D" id="2.60.40.1120">
    <property type="entry name" value="Carboxypeptidase-like, regulatory domain"/>
    <property type="match status" value="1"/>
</dbReference>
<evidence type="ECO:0000256" key="7">
    <source>
        <dbReference type="ARBA" id="ARBA00023136"/>
    </source>
</evidence>
<evidence type="ECO:0000256" key="11">
    <source>
        <dbReference type="RuleBase" id="RU003357"/>
    </source>
</evidence>
<evidence type="ECO:0000256" key="10">
    <source>
        <dbReference type="PROSITE-ProRule" id="PRU01360"/>
    </source>
</evidence>
<sequence length="989" mass="107061">MKNFYLIRLLLLLLMMVPMVLYAQTTVRGTVTDAGKGIPLPGVSVVVVGTTQGTTTDAEGRYSIQLPTASGKLTFSYLGFVSQTVDVTPAVDVLNIELKERLTNLSEVVITGLATTVKRTNAANAVSSLNTREITGITTPQTVDGAISGKLVGANIVANSGAPGGGMAMKLRGITSIFGNAQPLFVVDGIIIDNSSISAGLNAVTNAAGGGSSSNQDNASNRIADINPADIESIEVLKGASAAAIYGSLASAGVVIITTKRGAVGKTLVDFSQDIGITRIANTLGMRTYTEERVRKSFGAAAVPLFLEAQQQNRFIDYEDELYGNTGLLLNSRLNVSGGTEKTRFFVGGLIQDEEGIVEKTGYEKKSIRFNLDHILSDRFDFSLTSNYINSESDRGLTNNDNAGVSFGVALSSTPSFIDLRPNADGVYPENPFAGSNFLQTRDLITNREATDRFLGGLTLNTQLQRGETSNTRLVIRGGLDFYNLRTTAIFPSVLQFQIKGPSATQGASIQGNAFNLNTNYAAFIVNNLSLADNNLTFTSTLGATRENFNQNQILNVATRLIGDQTNLDQSGAVSVSQNRLITRNKGLFFQEEINYRDRIIATAGLRLDKSSDNADVNEFQAFPKASLAVNLANFDFWQMEAINLFKLRVAYGQSGGFPPFGAKYTSFVPFNTGGLPGLIPAVQRGNDEIKQERQKELEAGLDVSLWGDKIIFEGTVYNKTVTDLILFQNVPGSSGFTTRVVNGGELRNRGVELALNTIPFETPSIKWNSRISYWLNRSEITELNVPAFPLGAFGTTLGTFFIEEGESATQIKGIRGDQGVVKLGDAQPDFQMNFHNFITVKQNLTFSFLLHWKKGGDNINLTELLTDLGGTSPDFDDDDDGDGVTNAQERINALGNSAEPFVQDATYLRLREIGLYYDLPEPAIRNIFGSIVRNLKVGVSANNVFVITDYRGYDPEVSNFGANGLSTGVDVTPFPASRRMFFHFMIGF</sequence>
<dbReference type="PANTHER" id="PTHR30069">
    <property type="entry name" value="TONB-DEPENDENT OUTER MEMBRANE RECEPTOR"/>
    <property type="match status" value="1"/>
</dbReference>
<dbReference type="InterPro" id="IPR023996">
    <property type="entry name" value="TonB-dep_OMP_SusC/RagA"/>
</dbReference>
<dbReference type="InterPro" id="IPR023997">
    <property type="entry name" value="TonB-dep_OMP_SusC/RagA_CS"/>
</dbReference>
<dbReference type="Gene3D" id="2.40.170.20">
    <property type="entry name" value="TonB-dependent receptor, beta-barrel domain"/>
    <property type="match status" value="1"/>
</dbReference>
<name>A0A923N8T4_9BACT</name>
<dbReference type="SUPFAM" id="SSF49464">
    <property type="entry name" value="Carboxypeptidase regulatory domain-like"/>
    <property type="match status" value="1"/>
</dbReference>
<evidence type="ECO:0000313" key="16">
    <source>
        <dbReference type="Proteomes" id="UP000603640"/>
    </source>
</evidence>
<dbReference type="Gene3D" id="2.170.130.10">
    <property type="entry name" value="TonB-dependent receptor, plug domain"/>
    <property type="match status" value="1"/>
</dbReference>
<proteinExistence type="inferred from homology"/>
<keyword evidence="8" id="KW-0675">Receptor</keyword>
<comment type="similarity">
    <text evidence="10 11">Belongs to the TonB-dependent receptor family.</text>
</comment>
<dbReference type="AlphaFoldDB" id="A0A923N8T4"/>
<feature type="domain" description="TonB-dependent receptor plug" evidence="14">
    <location>
        <begin position="121"/>
        <end position="254"/>
    </location>
</feature>
<keyword evidence="9 10" id="KW-0998">Cell outer membrane</keyword>
<dbReference type="Proteomes" id="UP000603640">
    <property type="component" value="Unassembled WGS sequence"/>
</dbReference>
<protein>
    <submittedName>
        <fullName evidence="15">SusC/RagA family TonB-linked outer membrane protein</fullName>
    </submittedName>
</protein>
<comment type="subcellular location">
    <subcellularLocation>
        <location evidence="1 10">Cell outer membrane</location>
        <topology evidence="1 10">Multi-pass membrane protein</topology>
    </subcellularLocation>
</comment>
<dbReference type="InterPro" id="IPR012910">
    <property type="entry name" value="Plug_dom"/>
</dbReference>
<keyword evidence="6 11" id="KW-0798">TonB box</keyword>
<evidence type="ECO:0000256" key="3">
    <source>
        <dbReference type="ARBA" id="ARBA00022452"/>
    </source>
</evidence>
<evidence type="ECO:0000256" key="4">
    <source>
        <dbReference type="ARBA" id="ARBA00022692"/>
    </source>
</evidence>
<dbReference type="InterPro" id="IPR037066">
    <property type="entry name" value="Plug_dom_sf"/>
</dbReference>
<evidence type="ECO:0000256" key="12">
    <source>
        <dbReference type="SAM" id="SignalP"/>
    </source>
</evidence>
<dbReference type="Pfam" id="PF07715">
    <property type="entry name" value="Plug"/>
    <property type="match status" value="1"/>
</dbReference>
<dbReference type="RefSeq" id="WP_187067521.1">
    <property type="nucleotide sequence ID" value="NZ_JACRVF010000003.1"/>
</dbReference>
<dbReference type="Pfam" id="PF00593">
    <property type="entry name" value="TonB_dep_Rec_b-barrel"/>
    <property type="match status" value="1"/>
</dbReference>
<evidence type="ECO:0000313" key="15">
    <source>
        <dbReference type="EMBL" id="MBC5993496.1"/>
    </source>
</evidence>
<feature type="signal peptide" evidence="12">
    <location>
        <begin position="1"/>
        <end position="23"/>
    </location>
</feature>
<dbReference type="NCBIfam" id="TIGR04057">
    <property type="entry name" value="SusC_RagA_signa"/>
    <property type="match status" value="1"/>
</dbReference>
<keyword evidence="2 10" id="KW-0813">Transport</keyword>
<dbReference type="PROSITE" id="PS52016">
    <property type="entry name" value="TONB_DEPENDENT_REC_3"/>
    <property type="match status" value="1"/>
</dbReference>
<reference evidence="15" key="1">
    <citation type="submission" date="2020-08" db="EMBL/GenBank/DDBJ databases">
        <title>Pontibacter sp. SD6 16S ribosomal RNA gene Genome sequencing and assembly.</title>
        <authorList>
            <person name="Kang M."/>
        </authorList>
    </citation>
    <scope>NUCLEOTIDE SEQUENCE</scope>
    <source>
        <strain evidence="15">SD6</strain>
    </source>
</reference>
<accession>A0A923N8T4</accession>
<organism evidence="15 16">
    <name type="scientific">Pontibacter cellulosilyticus</name>
    <dbReference type="NCBI Taxonomy" id="1720253"/>
    <lineage>
        <taxon>Bacteria</taxon>
        <taxon>Pseudomonadati</taxon>
        <taxon>Bacteroidota</taxon>
        <taxon>Cytophagia</taxon>
        <taxon>Cytophagales</taxon>
        <taxon>Hymenobacteraceae</taxon>
        <taxon>Pontibacter</taxon>
    </lineage>
</organism>
<evidence type="ECO:0000256" key="9">
    <source>
        <dbReference type="ARBA" id="ARBA00023237"/>
    </source>
</evidence>
<feature type="domain" description="TonB-dependent receptor-like beta-barrel" evidence="13">
    <location>
        <begin position="397"/>
        <end position="774"/>
    </location>
</feature>
<dbReference type="NCBIfam" id="TIGR04056">
    <property type="entry name" value="OMP_RagA_SusC"/>
    <property type="match status" value="1"/>
</dbReference>
<dbReference type="EMBL" id="JACRVF010000003">
    <property type="protein sequence ID" value="MBC5993496.1"/>
    <property type="molecule type" value="Genomic_DNA"/>
</dbReference>
<dbReference type="InterPro" id="IPR036942">
    <property type="entry name" value="Beta-barrel_TonB_sf"/>
</dbReference>
<evidence type="ECO:0000256" key="8">
    <source>
        <dbReference type="ARBA" id="ARBA00023170"/>
    </source>
</evidence>
<evidence type="ECO:0000259" key="14">
    <source>
        <dbReference type="Pfam" id="PF07715"/>
    </source>
</evidence>
<comment type="caution">
    <text evidence="15">The sequence shown here is derived from an EMBL/GenBank/DDBJ whole genome shotgun (WGS) entry which is preliminary data.</text>
</comment>
<dbReference type="GO" id="GO:0044718">
    <property type="term" value="P:siderophore transmembrane transport"/>
    <property type="evidence" value="ECO:0007669"/>
    <property type="project" value="TreeGrafter"/>
</dbReference>
<evidence type="ECO:0000256" key="1">
    <source>
        <dbReference type="ARBA" id="ARBA00004571"/>
    </source>
</evidence>
<dbReference type="SUPFAM" id="SSF56935">
    <property type="entry name" value="Porins"/>
    <property type="match status" value="1"/>
</dbReference>